<evidence type="ECO:0000313" key="8">
    <source>
        <dbReference type="EMBL" id="KAJ3214220.1"/>
    </source>
</evidence>
<evidence type="ECO:0000256" key="1">
    <source>
        <dbReference type="ARBA" id="ARBA00022741"/>
    </source>
</evidence>
<evidence type="ECO:0000259" key="7">
    <source>
        <dbReference type="PROSITE" id="PS51194"/>
    </source>
</evidence>
<dbReference type="PANTHER" id="PTHR18934:SF91">
    <property type="entry name" value="PRE-MRNA-SPLICING FACTOR ATP-DEPENDENT RNA HELICASE PRP16"/>
    <property type="match status" value="1"/>
</dbReference>
<feature type="domain" description="Helicase ATP-binding" evidence="6">
    <location>
        <begin position="732"/>
        <end position="902"/>
    </location>
</feature>
<keyword evidence="3 8" id="KW-0347">Helicase</keyword>
<dbReference type="Pfam" id="PF05183">
    <property type="entry name" value="RdRP"/>
    <property type="match status" value="1"/>
</dbReference>
<dbReference type="Gene3D" id="1.20.120.1080">
    <property type="match status" value="1"/>
</dbReference>
<protein>
    <recommendedName>
        <fullName evidence="5">RNA-dependent RNA polymerase</fullName>
        <ecNumber evidence="5">2.7.7.48</ecNumber>
    </recommendedName>
</protein>
<dbReference type="PROSITE" id="PS51192">
    <property type="entry name" value="HELICASE_ATP_BIND_1"/>
    <property type="match status" value="1"/>
</dbReference>
<dbReference type="Pfam" id="PF00270">
    <property type="entry name" value="DEAD"/>
    <property type="match status" value="1"/>
</dbReference>
<evidence type="ECO:0000256" key="4">
    <source>
        <dbReference type="ARBA" id="ARBA00022840"/>
    </source>
</evidence>
<dbReference type="Proteomes" id="UP001211065">
    <property type="component" value="Unassembled WGS sequence"/>
</dbReference>
<reference evidence="8" key="1">
    <citation type="submission" date="2020-05" db="EMBL/GenBank/DDBJ databases">
        <title>Phylogenomic resolution of chytrid fungi.</title>
        <authorList>
            <person name="Stajich J.E."/>
            <person name="Amses K."/>
            <person name="Simmons R."/>
            <person name="Seto K."/>
            <person name="Myers J."/>
            <person name="Bonds A."/>
            <person name="Quandt C.A."/>
            <person name="Barry K."/>
            <person name="Liu P."/>
            <person name="Grigoriev I."/>
            <person name="Longcore J.E."/>
            <person name="James T.Y."/>
        </authorList>
    </citation>
    <scope>NUCLEOTIDE SEQUENCE</scope>
    <source>
        <strain evidence="8">JEL0476</strain>
    </source>
</reference>
<keyword evidence="4" id="KW-0067">ATP-binding</keyword>
<evidence type="ECO:0000259" key="6">
    <source>
        <dbReference type="PROSITE" id="PS51192"/>
    </source>
</evidence>
<organism evidence="8 9">
    <name type="scientific">Clydaea vesicula</name>
    <dbReference type="NCBI Taxonomy" id="447962"/>
    <lineage>
        <taxon>Eukaryota</taxon>
        <taxon>Fungi</taxon>
        <taxon>Fungi incertae sedis</taxon>
        <taxon>Chytridiomycota</taxon>
        <taxon>Chytridiomycota incertae sedis</taxon>
        <taxon>Chytridiomycetes</taxon>
        <taxon>Lobulomycetales</taxon>
        <taxon>Lobulomycetaceae</taxon>
        <taxon>Clydaea</taxon>
    </lineage>
</organism>
<accession>A0AAD5TXG5</accession>
<dbReference type="SMART" id="SM00490">
    <property type="entry name" value="HELICc"/>
    <property type="match status" value="1"/>
</dbReference>
<keyword evidence="5" id="KW-0694">RNA-binding</keyword>
<comment type="similarity">
    <text evidence="5">Belongs to the RdRP family.</text>
</comment>
<evidence type="ECO:0000256" key="5">
    <source>
        <dbReference type="RuleBase" id="RU363098"/>
    </source>
</evidence>
<keyword evidence="5" id="KW-0548">Nucleotidyltransferase</keyword>
<comment type="caution">
    <text evidence="8">The sequence shown here is derived from an EMBL/GenBank/DDBJ whole genome shotgun (WGS) entry which is preliminary data.</text>
</comment>
<proteinExistence type="inferred from homology"/>
<sequence length="1449" mass="167923">MKRKKLNVEYKRDFNKKVKLRSAKTEKFYYTSTEKNTSIIIFLSVDNFTRGHIMRNSDFSKKIWEASILCDISSNIYYKFLVDGIEKIDKTQKYIEVIPGEIFNIKNVKEKTVKSEVLSDNVIIIDESDDDVSILSQKKFNISSVAQEVGAAANDLSLSAFLKETAKDHLIKEGDLTCRRKSELDEIAVCILKKSVNLRDLKRMWRNILNSQFSDICSWSKPATNFKEFDNDFNAADHQSLRVRIPVASSLLFGTAEPPLTDGKKLSYNQCFVNIMRDGENVVILVNVPEFSHISDVIIFPTQGPVPHAYQASGGDLDGDKFLVIWDQNFIPKTSVKSFDYNTTVMRNTIYNAFKRRNIPVIPTKPCETDLDFFISSKPFERVGKIDSLIRKYQLSLQAESEAESDETLMLLNTIFNLGVDDEEGIPEIDTLLSVLEREINLKSSSKLSTFGELENWFLKELKSCKRIFEERFELFYLTDVFWDTFKQSVVKLRLKFKEKTNILDNLPFKREFESEVKSLHIIEMEKIQNFRKNVEYDFDISSCNFNNLHQRLFYEIKLKFGAQRLFNIQQVFQEIIFEKIFVKIKSFGVCNGINNCNVKETFTTDRMVQLEKNFKSFILAYKNDAVKGKMFSKNEKKLDCISWKSTDITSYSSSSTISNISQLEESERYIECLLKREANFLKFLNNILHCDEKRLAHSSIHEVGRVVDVEVELIKRASTTLAIYDYGRDIVESIKKFNLTILISDTGSGKSHCIPQILLNEKIITSENTSMKPIIVAQPMRNAAASLANYSKEFRNTKLGEEVGYNLGGERTVANKLVTQLIYVTHGILLGQCTSNSSFSQYSVIFVDECHELSSQLFLLLSYLKRALVFNKELRVVLMSASLKERSLVDFFGECNVIKCRNKRGYPVETVFMDRPFNTNIVDACVDVASNLHKTKTSKLPSTMYEDILVFLPTSRDIETACSQMRKLKLENLAILPFYSSLPEEIKKSVISNSVNRNYRRVIFATNIAETSITFSNLGYIVDSGLQFQVKECLVTGIKNRNVVNISQSSHLQRKGRVGRTHAGTMFCLYSKDDLDNFKKEYDPEFENLEITILRMVKCNIDFYNFQWYKTPTEKEISHTVEQLLDLDMLEKRNDIFSCTLFGEILLETACLGFEAKHLLMLIYSIDLNCFDECLTILSFLIYQKPFKLRDANDQVFNCVHEIDRNLIVDLTYDEEEEEILLIPNPFVKYSSSMLLCISHDYHEYLTNINSEQKKKFCTDNNLCYNAMKYISKIKNKCKKVLKTIDFEQKVKKILVLNEEKKQLEFNLNNLKFKPVNAASPMLERLRYCFFTGFYKNLCVFNYDESHSRNDLVVTLMFKRKNFKYAVIAKSEENFFNFKKPFHDYVEEESTDYITGRYVFYCFTNITCISNKLIVSGLEHIPSIFLSAGTYGLPERFRKMFEELFLNY</sequence>
<gene>
    <name evidence="8" type="primary">DHR2</name>
    <name evidence="8" type="ORF">HK099_006983</name>
</gene>
<dbReference type="GO" id="GO:0005524">
    <property type="term" value="F:ATP binding"/>
    <property type="evidence" value="ECO:0007669"/>
    <property type="project" value="UniProtKB-KW"/>
</dbReference>
<dbReference type="GO" id="GO:0003723">
    <property type="term" value="F:RNA binding"/>
    <property type="evidence" value="ECO:0007669"/>
    <property type="project" value="UniProtKB-KW"/>
</dbReference>
<dbReference type="InterPro" id="IPR014001">
    <property type="entry name" value="Helicase_ATP-bd"/>
</dbReference>
<dbReference type="SMART" id="SM00487">
    <property type="entry name" value="DEXDc"/>
    <property type="match status" value="1"/>
</dbReference>
<keyword evidence="5" id="KW-0808">Transferase</keyword>
<keyword evidence="9" id="KW-1185">Reference proteome</keyword>
<dbReference type="EMBL" id="JADGJW010000640">
    <property type="protein sequence ID" value="KAJ3214220.1"/>
    <property type="molecule type" value="Genomic_DNA"/>
</dbReference>
<feature type="domain" description="Helicase C-terminal" evidence="7">
    <location>
        <begin position="940"/>
        <end position="1103"/>
    </location>
</feature>
<dbReference type="PANTHER" id="PTHR18934">
    <property type="entry name" value="ATP-DEPENDENT RNA HELICASE"/>
    <property type="match status" value="1"/>
</dbReference>
<name>A0AAD5TXG5_9FUNG</name>
<dbReference type="InterPro" id="IPR001650">
    <property type="entry name" value="Helicase_C-like"/>
</dbReference>
<evidence type="ECO:0000256" key="2">
    <source>
        <dbReference type="ARBA" id="ARBA00022801"/>
    </source>
</evidence>
<dbReference type="CDD" id="cd17917">
    <property type="entry name" value="DEXHc_RHA-like"/>
    <property type="match status" value="1"/>
</dbReference>
<dbReference type="EC" id="2.7.7.48" evidence="5"/>
<dbReference type="Gene3D" id="3.40.50.300">
    <property type="entry name" value="P-loop containing nucleotide triphosphate hydrolases"/>
    <property type="match status" value="2"/>
</dbReference>
<dbReference type="InterPro" id="IPR027417">
    <property type="entry name" value="P-loop_NTPase"/>
</dbReference>
<dbReference type="InterPro" id="IPR057596">
    <property type="entry name" value="RDRP_core"/>
</dbReference>
<dbReference type="Pfam" id="PF00271">
    <property type="entry name" value="Helicase_C"/>
    <property type="match status" value="1"/>
</dbReference>
<dbReference type="GO" id="GO:0004386">
    <property type="term" value="F:helicase activity"/>
    <property type="evidence" value="ECO:0007669"/>
    <property type="project" value="UniProtKB-KW"/>
</dbReference>
<dbReference type="PROSITE" id="PS51194">
    <property type="entry name" value="HELICASE_CTER"/>
    <property type="match status" value="1"/>
</dbReference>
<keyword evidence="1" id="KW-0547">Nucleotide-binding</keyword>
<dbReference type="CDD" id="cd18791">
    <property type="entry name" value="SF2_C_RHA"/>
    <property type="match status" value="1"/>
</dbReference>
<dbReference type="SUPFAM" id="SSF52540">
    <property type="entry name" value="P-loop containing nucleoside triphosphate hydrolases"/>
    <property type="match status" value="1"/>
</dbReference>
<dbReference type="InterPro" id="IPR011545">
    <property type="entry name" value="DEAD/DEAH_box_helicase_dom"/>
</dbReference>
<keyword evidence="5" id="KW-0696">RNA-directed RNA polymerase</keyword>
<evidence type="ECO:0000313" key="9">
    <source>
        <dbReference type="Proteomes" id="UP001211065"/>
    </source>
</evidence>
<evidence type="ECO:0000256" key="3">
    <source>
        <dbReference type="ARBA" id="ARBA00022806"/>
    </source>
</evidence>
<dbReference type="GO" id="GO:0003968">
    <property type="term" value="F:RNA-directed RNA polymerase activity"/>
    <property type="evidence" value="ECO:0007669"/>
    <property type="project" value="UniProtKB-KW"/>
</dbReference>
<keyword evidence="2" id="KW-0378">Hydrolase</keyword>
<comment type="catalytic activity">
    <reaction evidence="5">
        <text>RNA(n) + a ribonucleoside 5'-triphosphate = RNA(n+1) + diphosphate</text>
        <dbReference type="Rhea" id="RHEA:21248"/>
        <dbReference type="Rhea" id="RHEA-COMP:14527"/>
        <dbReference type="Rhea" id="RHEA-COMP:17342"/>
        <dbReference type="ChEBI" id="CHEBI:33019"/>
        <dbReference type="ChEBI" id="CHEBI:61557"/>
        <dbReference type="ChEBI" id="CHEBI:140395"/>
        <dbReference type="EC" id="2.7.7.48"/>
    </reaction>
</comment>
<dbReference type="GO" id="GO:0016787">
    <property type="term" value="F:hydrolase activity"/>
    <property type="evidence" value="ECO:0007669"/>
    <property type="project" value="UniProtKB-KW"/>
</dbReference>